<feature type="domain" description="F-BAR" evidence="6">
    <location>
        <begin position="1"/>
        <end position="191"/>
    </location>
</feature>
<feature type="region of interest" description="Disordered" evidence="5">
    <location>
        <begin position="78"/>
        <end position="104"/>
    </location>
</feature>
<dbReference type="InterPro" id="IPR051025">
    <property type="entry name" value="RhoGAP"/>
</dbReference>
<dbReference type="InterPro" id="IPR027267">
    <property type="entry name" value="AH/BAR_dom_sf"/>
</dbReference>
<dbReference type="PANTHER" id="PTHR15228:SF25">
    <property type="entry name" value="F-BAR DOMAIN-CONTAINING PROTEIN"/>
    <property type="match status" value="1"/>
</dbReference>
<dbReference type="PANTHER" id="PTHR15228">
    <property type="entry name" value="SPERMATHECAL PHYSIOLOGY VARIANT"/>
    <property type="match status" value="1"/>
</dbReference>
<sequence>MLSDQDLEYASSLYENYELLHTHKFIEPLSARRVEYEKARKQIKDRWHRELKKMEETVSNLRKARALYVQRQQDYEKAKDSADKAENCENSESSSKVDKKRRLEDDTLQKAKEAETTYKACVAEANERQQCLEKTKKEVLEEVRELICHCDQTMKAVTVSYFQLQHAMSAPSPVQFQTLCESSRLYEPGQQYMEYVKRLPEPSGRSSKVLPAFVFEPYSPDSR</sequence>
<dbReference type="GeneID" id="106477010"/>
<protein>
    <submittedName>
        <fullName evidence="8">Rho GTPase-activating protein 45-like isoform X1</fullName>
    </submittedName>
</protein>
<evidence type="ECO:0000256" key="5">
    <source>
        <dbReference type="SAM" id="MobiDB-lite"/>
    </source>
</evidence>
<dbReference type="Gene3D" id="1.20.1270.60">
    <property type="entry name" value="Arfaptin homology (AH) domain/BAR domain"/>
    <property type="match status" value="1"/>
</dbReference>
<dbReference type="Proteomes" id="UP000694941">
    <property type="component" value="Unplaced"/>
</dbReference>
<evidence type="ECO:0000256" key="4">
    <source>
        <dbReference type="SAM" id="Coils"/>
    </source>
</evidence>
<accession>A0ABM1RYI7</accession>
<dbReference type="Pfam" id="PF22699">
    <property type="entry name" value="GMIP-like_FCH"/>
    <property type="match status" value="1"/>
</dbReference>
<dbReference type="InterPro" id="IPR054713">
    <property type="entry name" value="GMIP/FCHO2-like_FCH"/>
</dbReference>
<keyword evidence="2 3" id="KW-0175">Coiled coil</keyword>
<gene>
    <name evidence="8" type="primary">LOC106477010</name>
</gene>
<evidence type="ECO:0000313" key="8">
    <source>
        <dbReference type="RefSeq" id="XP_022236442.1"/>
    </source>
</evidence>
<proteinExistence type="predicted"/>
<dbReference type="SUPFAM" id="SSF103657">
    <property type="entry name" value="BAR/IMD domain-like"/>
    <property type="match status" value="1"/>
</dbReference>
<feature type="compositionally biased region" description="Basic and acidic residues" evidence="5">
    <location>
        <begin position="95"/>
        <end position="104"/>
    </location>
</feature>
<evidence type="ECO:0000256" key="1">
    <source>
        <dbReference type="ARBA" id="ARBA00022468"/>
    </source>
</evidence>
<dbReference type="InterPro" id="IPR031160">
    <property type="entry name" value="F_BAR_dom"/>
</dbReference>
<name>A0ABM1RYI7_LIMPO</name>
<feature type="coiled-coil region" evidence="4">
    <location>
        <begin position="44"/>
        <end position="71"/>
    </location>
</feature>
<evidence type="ECO:0000259" key="6">
    <source>
        <dbReference type="PROSITE" id="PS51741"/>
    </source>
</evidence>
<evidence type="ECO:0000313" key="7">
    <source>
        <dbReference type="Proteomes" id="UP000694941"/>
    </source>
</evidence>
<keyword evidence="7" id="KW-1185">Reference proteome</keyword>
<dbReference type="RefSeq" id="XP_022236442.1">
    <property type="nucleotide sequence ID" value="XM_022380734.1"/>
</dbReference>
<organism evidence="7 8">
    <name type="scientific">Limulus polyphemus</name>
    <name type="common">Atlantic horseshoe crab</name>
    <dbReference type="NCBI Taxonomy" id="6850"/>
    <lineage>
        <taxon>Eukaryota</taxon>
        <taxon>Metazoa</taxon>
        <taxon>Ecdysozoa</taxon>
        <taxon>Arthropoda</taxon>
        <taxon>Chelicerata</taxon>
        <taxon>Merostomata</taxon>
        <taxon>Xiphosura</taxon>
        <taxon>Limulidae</taxon>
        <taxon>Limulus</taxon>
    </lineage>
</organism>
<feature type="compositionally biased region" description="Basic and acidic residues" evidence="5">
    <location>
        <begin position="78"/>
        <end position="87"/>
    </location>
</feature>
<evidence type="ECO:0000256" key="2">
    <source>
        <dbReference type="ARBA" id="ARBA00023054"/>
    </source>
</evidence>
<keyword evidence="1" id="KW-0343">GTPase activation</keyword>
<evidence type="ECO:0000256" key="3">
    <source>
        <dbReference type="PROSITE-ProRule" id="PRU01077"/>
    </source>
</evidence>
<reference evidence="8" key="1">
    <citation type="submission" date="2025-08" db="UniProtKB">
        <authorList>
            <consortium name="RefSeq"/>
        </authorList>
    </citation>
    <scope>IDENTIFICATION</scope>
    <source>
        <tissue evidence="8">Muscle</tissue>
    </source>
</reference>
<dbReference type="PROSITE" id="PS51741">
    <property type="entry name" value="F_BAR"/>
    <property type="match status" value="1"/>
</dbReference>